<gene>
    <name evidence="4 8" type="primary">grpE</name>
    <name evidence="8" type="ORF">SP6_43_02310</name>
</gene>
<dbReference type="SUPFAM" id="SSF58014">
    <property type="entry name" value="Coiled-coil domain of nucleotide exchange factor GrpE"/>
    <property type="match status" value="1"/>
</dbReference>
<evidence type="ECO:0000313" key="9">
    <source>
        <dbReference type="Proteomes" id="UP000032025"/>
    </source>
</evidence>
<name>A0A0C9NER3_SPHPI</name>
<dbReference type="PRINTS" id="PR00773">
    <property type="entry name" value="GRPEPROTEIN"/>
</dbReference>
<dbReference type="HAMAP" id="MF_01151">
    <property type="entry name" value="GrpE"/>
    <property type="match status" value="1"/>
</dbReference>
<dbReference type="GeneID" id="78525711"/>
<dbReference type="GO" id="GO:0051087">
    <property type="term" value="F:protein-folding chaperone binding"/>
    <property type="evidence" value="ECO:0007669"/>
    <property type="project" value="InterPro"/>
</dbReference>
<dbReference type="InterPro" id="IPR000740">
    <property type="entry name" value="GrpE"/>
</dbReference>
<accession>A0A0C9NER3</accession>
<dbReference type="GO" id="GO:0051082">
    <property type="term" value="F:unfolded protein binding"/>
    <property type="evidence" value="ECO:0007669"/>
    <property type="project" value="TreeGrafter"/>
</dbReference>
<evidence type="ECO:0000256" key="1">
    <source>
        <dbReference type="ARBA" id="ARBA00009054"/>
    </source>
</evidence>
<dbReference type="RefSeq" id="WP_007406296.1">
    <property type="nucleotide sequence ID" value="NZ_BBJS01000043.1"/>
</dbReference>
<keyword evidence="4" id="KW-0963">Cytoplasm</keyword>
<dbReference type="PROSITE" id="PS01071">
    <property type="entry name" value="GRPE"/>
    <property type="match status" value="1"/>
</dbReference>
<dbReference type="Gene3D" id="3.90.20.20">
    <property type="match status" value="1"/>
</dbReference>
<dbReference type="GO" id="GO:0000774">
    <property type="term" value="F:adenyl-nucleotide exchange factor activity"/>
    <property type="evidence" value="ECO:0007669"/>
    <property type="project" value="InterPro"/>
</dbReference>
<dbReference type="CDD" id="cd00446">
    <property type="entry name" value="GrpE"/>
    <property type="match status" value="1"/>
</dbReference>
<dbReference type="Pfam" id="PF01025">
    <property type="entry name" value="GrpE"/>
    <property type="match status" value="1"/>
</dbReference>
<reference evidence="8 9" key="1">
    <citation type="submission" date="2014-08" db="EMBL/GenBank/DDBJ databases">
        <title>Whole genome shotgun sequence of Sphingomonas paucimobilis NBRC 13935.</title>
        <authorList>
            <person name="Hosoyama A."/>
            <person name="Hashimoto M."/>
            <person name="Hosoyama Y."/>
            <person name="Noguchi M."/>
            <person name="Uohara A."/>
            <person name="Ohji S."/>
            <person name="Katano-Makiyama Y."/>
            <person name="Ichikawa N."/>
            <person name="Kimura A."/>
            <person name="Yamazoe A."/>
            <person name="Fujita N."/>
        </authorList>
    </citation>
    <scope>NUCLEOTIDE SEQUENCE [LARGE SCALE GENOMIC DNA]</scope>
    <source>
        <strain evidence="8 9">NBRC 13935</strain>
    </source>
</reference>
<dbReference type="Gene3D" id="2.30.22.10">
    <property type="entry name" value="Head domain of nucleotide exchange factor GrpE"/>
    <property type="match status" value="1"/>
</dbReference>
<dbReference type="SUPFAM" id="SSF51064">
    <property type="entry name" value="Head domain of nucleotide exchange factor GrpE"/>
    <property type="match status" value="1"/>
</dbReference>
<proteinExistence type="inferred from homology"/>
<keyword evidence="3 4" id="KW-0143">Chaperone</keyword>
<comment type="similarity">
    <text evidence="1 4 6">Belongs to the GrpE family.</text>
</comment>
<evidence type="ECO:0000256" key="6">
    <source>
        <dbReference type="RuleBase" id="RU004478"/>
    </source>
</evidence>
<sequence length="179" mass="19140">MNQDDIAEGGQSPEPQEQGVEKPESKQAAASEADELRERLLRALADAENARKRADRARAEGRETGIADLVSKIVPALDSLDLAIEAASRTEEGTRPSVDALLNGLRATSRAFLDALVKVGVERICPGTGEAFDPNIHDAISSRSDDETGDGLVLETLQPGYRVASRLVRPARVVISRAS</sequence>
<dbReference type="AlphaFoldDB" id="A0A0C9NER3"/>
<dbReference type="InterPro" id="IPR013805">
    <property type="entry name" value="GrpE_CC"/>
</dbReference>
<evidence type="ECO:0000256" key="4">
    <source>
        <dbReference type="HAMAP-Rule" id="MF_01151"/>
    </source>
</evidence>
<dbReference type="GO" id="GO:0042803">
    <property type="term" value="F:protein homodimerization activity"/>
    <property type="evidence" value="ECO:0007669"/>
    <property type="project" value="InterPro"/>
</dbReference>
<evidence type="ECO:0000313" key="8">
    <source>
        <dbReference type="EMBL" id="GAN14732.1"/>
    </source>
</evidence>
<comment type="subunit">
    <text evidence="4">Homodimer.</text>
</comment>
<dbReference type="InterPro" id="IPR009012">
    <property type="entry name" value="GrpE_head"/>
</dbReference>
<comment type="caution">
    <text evidence="8">The sequence shown here is derived from an EMBL/GenBank/DDBJ whole genome shotgun (WGS) entry which is preliminary data.</text>
</comment>
<protein>
    <recommendedName>
        <fullName evidence="4 5">Protein GrpE</fullName>
    </recommendedName>
    <alternativeName>
        <fullName evidence="4">HSP-70 cofactor</fullName>
    </alternativeName>
</protein>
<dbReference type="Proteomes" id="UP000032025">
    <property type="component" value="Unassembled WGS sequence"/>
</dbReference>
<evidence type="ECO:0000256" key="2">
    <source>
        <dbReference type="ARBA" id="ARBA00023016"/>
    </source>
</evidence>
<dbReference type="GO" id="GO:0006457">
    <property type="term" value="P:protein folding"/>
    <property type="evidence" value="ECO:0007669"/>
    <property type="project" value="InterPro"/>
</dbReference>
<dbReference type="GO" id="GO:0005737">
    <property type="term" value="C:cytoplasm"/>
    <property type="evidence" value="ECO:0007669"/>
    <property type="project" value="UniProtKB-SubCell"/>
</dbReference>
<keyword evidence="2 4" id="KW-0346">Stress response</keyword>
<evidence type="ECO:0000256" key="5">
    <source>
        <dbReference type="RuleBase" id="RU000639"/>
    </source>
</evidence>
<dbReference type="PANTHER" id="PTHR21237:SF23">
    <property type="entry name" value="GRPE PROTEIN HOMOLOG, MITOCHONDRIAL"/>
    <property type="match status" value="1"/>
</dbReference>
<keyword evidence="9" id="KW-1185">Reference proteome</keyword>
<dbReference type="EMBL" id="BBJS01000043">
    <property type="protein sequence ID" value="GAN14732.1"/>
    <property type="molecule type" value="Genomic_DNA"/>
</dbReference>
<evidence type="ECO:0000256" key="7">
    <source>
        <dbReference type="SAM" id="MobiDB-lite"/>
    </source>
</evidence>
<comment type="function">
    <text evidence="4 5">Participates actively in the response to hyperosmotic and heat shock by preventing the aggregation of stress-denatured proteins, in association with DnaK and GrpE. It is the nucleotide exchange factor for DnaK and may function as a thermosensor. Unfolded proteins bind initially to DnaJ; upon interaction with the DnaJ-bound protein, DnaK hydrolyzes its bound ATP, resulting in the formation of a stable complex. GrpE releases ADP from DnaK; ATP binding to DnaK triggers the release of the substrate protein, thus completing the reaction cycle. Several rounds of ATP-dependent interactions between DnaJ, DnaK and GrpE are required for fully efficient folding.</text>
</comment>
<evidence type="ECO:0000256" key="3">
    <source>
        <dbReference type="ARBA" id="ARBA00023186"/>
    </source>
</evidence>
<dbReference type="PANTHER" id="PTHR21237">
    <property type="entry name" value="GRPE PROTEIN"/>
    <property type="match status" value="1"/>
</dbReference>
<organism evidence="8 9">
    <name type="scientific">Sphingomonas paucimobilis NBRC 13935</name>
    <dbReference type="NCBI Taxonomy" id="1219050"/>
    <lineage>
        <taxon>Bacteria</taxon>
        <taxon>Pseudomonadati</taxon>
        <taxon>Pseudomonadota</taxon>
        <taxon>Alphaproteobacteria</taxon>
        <taxon>Sphingomonadales</taxon>
        <taxon>Sphingomonadaceae</taxon>
        <taxon>Sphingomonas</taxon>
    </lineage>
</organism>
<comment type="subcellular location">
    <subcellularLocation>
        <location evidence="4">Cytoplasm</location>
    </subcellularLocation>
</comment>
<feature type="region of interest" description="Disordered" evidence="7">
    <location>
        <begin position="1"/>
        <end position="35"/>
    </location>
</feature>